<name>A0A2T6KMR9_9RHOB</name>
<keyword evidence="4" id="KW-1185">Reference proteome</keyword>
<dbReference type="OrthoDB" id="9804804at2"/>
<proteinExistence type="predicted"/>
<feature type="transmembrane region" description="Helical" evidence="1">
    <location>
        <begin position="36"/>
        <end position="63"/>
    </location>
</feature>
<accession>A0A2T6KMR9</accession>
<feature type="domain" description="Inner membrane protein YgaP-like transmembrane" evidence="2">
    <location>
        <begin position="1"/>
        <end position="67"/>
    </location>
</feature>
<dbReference type="AlphaFoldDB" id="A0A2T6KMR9"/>
<dbReference type="RefSeq" id="WP_108385594.1">
    <property type="nucleotide sequence ID" value="NZ_QBUD01000002.1"/>
</dbReference>
<protein>
    <recommendedName>
        <fullName evidence="2">Inner membrane protein YgaP-like transmembrane domain-containing protein</fullName>
    </recommendedName>
</protein>
<evidence type="ECO:0000259" key="2">
    <source>
        <dbReference type="Pfam" id="PF11127"/>
    </source>
</evidence>
<dbReference type="EMBL" id="QBUD01000002">
    <property type="protein sequence ID" value="PUB17481.1"/>
    <property type="molecule type" value="Genomic_DNA"/>
</dbReference>
<dbReference type="InterPro" id="IPR021309">
    <property type="entry name" value="YgaP-like_TM"/>
</dbReference>
<keyword evidence="1" id="KW-1133">Transmembrane helix</keyword>
<gene>
    <name evidence="3" type="ORF">C8N45_102493</name>
</gene>
<evidence type="ECO:0000313" key="3">
    <source>
        <dbReference type="EMBL" id="PUB17481.1"/>
    </source>
</evidence>
<reference evidence="3 4" key="1">
    <citation type="submission" date="2018-04" db="EMBL/GenBank/DDBJ databases">
        <title>Genomic Encyclopedia of Archaeal and Bacterial Type Strains, Phase II (KMG-II): from individual species to whole genera.</title>
        <authorList>
            <person name="Goeker M."/>
        </authorList>
    </citation>
    <scope>NUCLEOTIDE SEQUENCE [LARGE SCALE GENOMIC DNA]</scope>
    <source>
        <strain evidence="3 4">DSM 29955</strain>
    </source>
</reference>
<keyword evidence="1" id="KW-0812">Transmembrane</keyword>
<sequence length="67" mass="6984">MTTNVGKWDRLVRLLIGVALIVAPLTNFMGLGGNAIAVFVMIVVGGILTLTALLGVCPLYSLLGIKT</sequence>
<comment type="caution">
    <text evidence="3">The sequence shown here is derived from an EMBL/GenBank/DDBJ whole genome shotgun (WGS) entry which is preliminary data.</text>
</comment>
<dbReference type="Pfam" id="PF11127">
    <property type="entry name" value="YgaP-like_TM"/>
    <property type="match status" value="1"/>
</dbReference>
<keyword evidence="1" id="KW-0472">Membrane</keyword>
<evidence type="ECO:0000256" key="1">
    <source>
        <dbReference type="SAM" id="Phobius"/>
    </source>
</evidence>
<organism evidence="3 4">
    <name type="scientific">Yoonia sediminilitoris</name>
    <dbReference type="NCBI Taxonomy" id="1286148"/>
    <lineage>
        <taxon>Bacteria</taxon>
        <taxon>Pseudomonadati</taxon>
        <taxon>Pseudomonadota</taxon>
        <taxon>Alphaproteobacteria</taxon>
        <taxon>Rhodobacterales</taxon>
        <taxon>Paracoccaceae</taxon>
        <taxon>Yoonia</taxon>
    </lineage>
</organism>
<evidence type="ECO:0000313" key="4">
    <source>
        <dbReference type="Proteomes" id="UP000244523"/>
    </source>
</evidence>
<dbReference type="Proteomes" id="UP000244523">
    <property type="component" value="Unassembled WGS sequence"/>
</dbReference>
<feature type="transmembrane region" description="Helical" evidence="1">
    <location>
        <begin position="12"/>
        <end position="30"/>
    </location>
</feature>